<keyword evidence="9" id="KW-1185">Reference proteome</keyword>
<dbReference type="STRING" id="334426.A0A158PKV3"/>
<keyword evidence="5" id="KW-0966">Cell projection</keyword>
<evidence type="ECO:0000256" key="4">
    <source>
        <dbReference type="ARBA" id="ARBA00023212"/>
    </source>
</evidence>
<protein>
    <recommendedName>
        <fullName evidence="7">B9 domain-containing protein 1</fullName>
    </recommendedName>
</protein>
<comment type="similarity">
    <text evidence="6">Belongs to the B9D family.</text>
</comment>
<dbReference type="PANTHER" id="PTHR12968:SF1">
    <property type="entry name" value="B9 DOMAIN-CONTAINING PROTEIN 1"/>
    <property type="match status" value="1"/>
</dbReference>
<reference evidence="8 9" key="2">
    <citation type="submission" date="2018-11" db="EMBL/GenBank/DDBJ databases">
        <authorList>
            <consortium name="Pathogen Informatics"/>
        </authorList>
    </citation>
    <scope>NUCLEOTIDE SEQUENCE [LARGE SCALE GENOMIC DNA]</scope>
    <source>
        <strain evidence="8 9">Costa Rica</strain>
    </source>
</reference>
<dbReference type="WBParaSite" id="ACOC_0001056601-mRNA-1">
    <property type="protein sequence ID" value="ACOC_0001056601-mRNA-1"/>
    <property type="gene ID" value="ACOC_0001056601"/>
</dbReference>
<sequence length="235" mass="26590">MDWPERTSDHRTITVENNRLFPEIPSLCVKFSMSFGPDWRHLSGAIEGLSATCYRGDSHRFVLDLPFTATFSSTNPFKWPQMVLSCYGNDLLGHDVVRGHGALPIPTVPGSHTRVVPCFVPEASSNYQKIVGIISGRRPEFLDPAHVAKPDARHGACHRIFSTLSIYCFVYCKLCRQIDLQSMFYVFGFKKAVETKYFKRFVLLSGECSITRCSLNDHFLKGCNASRINLESEEK</sequence>
<evidence type="ECO:0000256" key="2">
    <source>
        <dbReference type="ARBA" id="ARBA00022490"/>
    </source>
</evidence>
<evidence type="ECO:0000313" key="9">
    <source>
        <dbReference type="Proteomes" id="UP000267027"/>
    </source>
</evidence>
<accession>A0A158PKV3</accession>
<dbReference type="AlphaFoldDB" id="A0A158PKV3"/>
<dbReference type="PROSITE" id="PS51381">
    <property type="entry name" value="C2_B9"/>
    <property type="match status" value="1"/>
</dbReference>
<gene>
    <name evidence="8" type="ORF">ACOC_LOCUS10567</name>
</gene>
<proteinExistence type="inferred from homology"/>
<keyword evidence="4" id="KW-0206">Cytoskeleton</keyword>
<reference evidence="10" key="1">
    <citation type="submission" date="2016-04" db="UniProtKB">
        <authorList>
            <consortium name="WormBaseParasite"/>
        </authorList>
    </citation>
    <scope>IDENTIFICATION</scope>
</reference>
<organism evidence="10">
    <name type="scientific">Angiostrongylus costaricensis</name>
    <name type="common">Nematode worm</name>
    <dbReference type="NCBI Taxonomy" id="334426"/>
    <lineage>
        <taxon>Eukaryota</taxon>
        <taxon>Metazoa</taxon>
        <taxon>Ecdysozoa</taxon>
        <taxon>Nematoda</taxon>
        <taxon>Chromadorea</taxon>
        <taxon>Rhabditida</taxon>
        <taxon>Rhabditina</taxon>
        <taxon>Rhabditomorpha</taxon>
        <taxon>Strongyloidea</taxon>
        <taxon>Metastrongylidae</taxon>
        <taxon>Angiostrongylus</taxon>
    </lineage>
</organism>
<dbReference type="OrthoDB" id="431939at2759"/>
<evidence type="ECO:0000313" key="10">
    <source>
        <dbReference type="WBParaSite" id="ACOC_0001056601-mRNA-1"/>
    </source>
</evidence>
<dbReference type="GO" id="GO:0060271">
    <property type="term" value="P:cilium assembly"/>
    <property type="evidence" value="ECO:0007669"/>
    <property type="project" value="TreeGrafter"/>
</dbReference>
<dbReference type="InterPro" id="IPR010796">
    <property type="entry name" value="C2_B9-type_dom"/>
</dbReference>
<dbReference type="Pfam" id="PF07162">
    <property type="entry name" value="B9-C2"/>
    <property type="match status" value="1"/>
</dbReference>
<evidence type="ECO:0000256" key="1">
    <source>
        <dbReference type="ARBA" id="ARBA00004120"/>
    </source>
</evidence>
<dbReference type="GO" id="GO:0036038">
    <property type="term" value="C:MKS complex"/>
    <property type="evidence" value="ECO:0007669"/>
    <property type="project" value="TreeGrafter"/>
</dbReference>
<evidence type="ECO:0000256" key="6">
    <source>
        <dbReference type="ARBA" id="ARBA00038411"/>
    </source>
</evidence>
<evidence type="ECO:0000256" key="5">
    <source>
        <dbReference type="ARBA" id="ARBA00023273"/>
    </source>
</evidence>
<evidence type="ECO:0000256" key="7">
    <source>
        <dbReference type="ARBA" id="ARBA00039274"/>
    </source>
</evidence>
<comment type="subcellular location">
    <subcellularLocation>
        <location evidence="1">Cytoplasm</location>
        <location evidence="1">Cytoskeleton</location>
        <location evidence="1">Cilium basal body</location>
    </subcellularLocation>
</comment>
<dbReference type="Proteomes" id="UP000267027">
    <property type="component" value="Unassembled WGS sequence"/>
</dbReference>
<keyword evidence="2" id="KW-0963">Cytoplasm</keyword>
<keyword evidence="3" id="KW-0970">Cilium biogenesis/degradation</keyword>
<dbReference type="EMBL" id="UYYA01004500">
    <property type="protein sequence ID" value="VDM62152.1"/>
    <property type="molecule type" value="Genomic_DNA"/>
</dbReference>
<evidence type="ECO:0000313" key="8">
    <source>
        <dbReference type="EMBL" id="VDM62152.1"/>
    </source>
</evidence>
<dbReference type="PANTHER" id="PTHR12968">
    <property type="entry name" value="B9 DOMAIN-CONTAINING"/>
    <property type="match status" value="1"/>
</dbReference>
<name>A0A158PKV3_ANGCS</name>
<evidence type="ECO:0000256" key="3">
    <source>
        <dbReference type="ARBA" id="ARBA00022794"/>
    </source>
</evidence>